<dbReference type="PANTHER" id="PTHR31080">
    <property type="entry name" value="PECTINESTERASE INHIBITOR-LIKE"/>
    <property type="match status" value="1"/>
</dbReference>
<keyword evidence="6" id="KW-1185">Reference proteome</keyword>
<dbReference type="InterPro" id="IPR051955">
    <property type="entry name" value="PME_Inhibitor"/>
</dbReference>
<evidence type="ECO:0000256" key="2">
    <source>
        <dbReference type="SAM" id="SignalP"/>
    </source>
</evidence>
<gene>
    <name evidence="5" type="ORF">HannXRQ_Chr05g0142481</name>
    <name evidence="4" type="ORF">HanXRQr2_Chr05g0210821</name>
</gene>
<keyword evidence="1 2" id="KW-0732">Signal</keyword>
<dbReference type="AlphaFoldDB" id="A0A251UQD1"/>
<feature type="domain" description="Pectinesterase inhibitor" evidence="3">
    <location>
        <begin position="39"/>
        <end position="196"/>
    </location>
</feature>
<reference evidence="5" key="2">
    <citation type="submission" date="2017-02" db="EMBL/GenBank/DDBJ databases">
        <title>Sunflower complete genome.</title>
        <authorList>
            <person name="Langlade N."/>
            <person name="Munos S."/>
        </authorList>
    </citation>
    <scope>NUCLEOTIDE SEQUENCE [LARGE SCALE GENOMIC DNA]</scope>
    <source>
        <tissue evidence="5">Leaves</tissue>
    </source>
</reference>
<dbReference type="InterPro" id="IPR035513">
    <property type="entry name" value="Invertase/methylesterase_inhib"/>
</dbReference>
<dbReference type="EC" id="3.1.1.11" evidence="4"/>
<feature type="signal peptide" evidence="2">
    <location>
        <begin position="1"/>
        <end position="20"/>
    </location>
</feature>
<proteinExistence type="predicted"/>
<dbReference type="GO" id="GO:0030599">
    <property type="term" value="F:pectinesterase activity"/>
    <property type="evidence" value="ECO:0007669"/>
    <property type="project" value="UniProtKB-EC"/>
</dbReference>
<evidence type="ECO:0000256" key="1">
    <source>
        <dbReference type="ARBA" id="ARBA00022729"/>
    </source>
</evidence>
<organism evidence="5 6">
    <name type="scientific">Helianthus annuus</name>
    <name type="common">Common sunflower</name>
    <dbReference type="NCBI Taxonomy" id="4232"/>
    <lineage>
        <taxon>Eukaryota</taxon>
        <taxon>Viridiplantae</taxon>
        <taxon>Streptophyta</taxon>
        <taxon>Embryophyta</taxon>
        <taxon>Tracheophyta</taxon>
        <taxon>Spermatophyta</taxon>
        <taxon>Magnoliopsida</taxon>
        <taxon>eudicotyledons</taxon>
        <taxon>Gunneridae</taxon>
        <taxon>Pentapetalae</taxon>
        <taxon>asterids</taxon>
        <taxon>campanulids</taxon>
        <taxon>Asterales</taxon>
        <taxon>Asteraceae</taxon>
        <taxon>Asteroideae</taxon>
        <taxon>Heliantheae alliance</taxon>
        <taxon>Heliantheae</taxon>
        <taxon>Helianthus</taxon>
    </lineage>
</organism>
<dbReference type="EMBL" id="CM007894">
    <property type="protein sequence ID" value="OTG24962.1"/>
    <property type="molecule type" value="Genomic_DNA"/>
</dbReference>
<evidence type="ECO:0000313" key="6">
    <source>
        <dbReference type="Proteomes" id="UP000215914"/>
    </source>
</evidence>
<dbReference type="PANTHER" id="PTHR31080:SF15">
    <property type="entry name" value="INVERTASE"/>
    <property type="match status" value="1"/>
</dbReference>
<dbReference type="InParanoid" id="A0A251UQD1"/>
<reference evidence="4 6" key="1">
    <citation type="journal article" date="2017" name="Nature">
        <title>The sunflower genome provides insights into oil metabolism, flowering and Asterid evolution.</title>
        <authorList>
            <person name="Badouin H."/>
            <person name="Gouzy J."/>
            <person name="Grassa C.J."/>
            <person name="Murat F."/>
            <person name="Staton S.E."/>
            <person name="Cottret L."/>
            <person name="Lelandais-Briere C."/>
            <person name="Owens G.L."/>
            <person name="Carrere S."/>
            <person name="Mayjonade B."/>
            <person name="Legrand L."/>
            <person name="Gill N."/>
            <person name="Kane N.C."/>
            <person name="Bowers J.E."/>
            <person name="Hubner S."/>
            <person name="Bellec A."/>
            <person name="Berard A."/>
            <person name="Berges H."/>
            <person name="Blanchet N."/>
            <person name="Boniface M.C."/>
            <person name="Brunel D."/>
            <person name="Catrice O."/>
            <person name="Chaidir N."/>
            <person name="Claudel C."/>
            <person name="Donnadieu C."/>
            <person name="Faraut T."/>
            <person name="Fievet G."/>
            <person name="Helmstetter N."/>
            <person name="King M."/>
            <person name="Knapp S.J."/>
            <person name="Lai Z."/>
            <person name="Le Paslier M.C."/>
            <person name="Lippi Y."/>
            <person name="Lorenzon L."/>
            <person name="Mandel J.R."/>
            <person name="Marage G."/>
            <person name="Marchand G."/>
            <person name="Marquand E."/>
            <person name="Bret-Mestries E."/>
            <person name="Morien E."/>
            <person name="Nambeesan S."/>
            <person name="Nguyen T."/>
            <person name="Pegot-Espagnet P."/>
            <person name="Pouilly N."/>
            <person name="Raftis F."/>
            <person name="Sallet E."/>
            <person name="Schiex T."/>
            <person name="Thomas J."/>
            <person name="Vandecasteele C."/>
            <person name="Vares D."/>
            <person name="Vear F."/>
            <person name="Vautrin S."/>
            <person name="Crespi M."/>
            <person name="Mangin B."/>
            <person name="Burke J.M."/>
            <person name="Salse J."/>
            <person name="Munos S."/>
            <person name="Vincourt P."/>
            <person name="Rieseberg L.H."/>
            <person name="Langlade N.B."/>
        </authorList>
    </citation>
    <scope>NUCLEOTIDE SEQUENCE [LARGE SCALE GENOMIC DNA]</scope>
    <source>
        <strain evidence="6">cv. SF193</strain>
        <tissue evidence="4">Leaves</tissue>
    </source>
</reference>
<protein>
    <submittedName>
        <fullName evidence="4 5">Pectinesterase</fullName>
        <ecNumber evidence="4">3.1.1.11</ecNumber>
    </submittedName>
</protein>
<feature type="chain" id="PRO_5011970558" evidence="2">
    <location>
        <begin position="21"/>
        <end position="202"/>
    </location>
</feature>
<dbReference type="Gene3D" id="1.20.140.40">
    <property type="entry name" value="Invertase/pectin methylesterase inhibitor family protein"/>
    <property type="match status" value="1"/>
</dbReference>
<dbReference type="OMA" id="CTLISTY"/>
<dbReference type="Proteomes" id="UP000215914">
    <property type="component" value="Chromosome 5"/>
</dbReference>
<dbReference type="SUPFAM" id="SSF101148">
    <property type="entry name" value="Plant invertase/pectin methylesterase inhibitor"/>
    <property type="match status" value="1"/>
</dbReference>
<accession>A0A251UQD1</accession>
<dbReference type="InterPro" id="IPR006501">
    <property type="entry name" value="Pectinesterase_inhib_dom"/>
</dbReference>
<dbReference type="SMART" id="SM00856">
    <property type="entry name" value="PMEI"/>
    <property type="match status" value="1"/>
</dbReference>
<reference evidence="4" key="3">
    <citation type="submission" date="2020-06" db="EMBL/GenBank/DDBJ databases">
        <title>Helianthus annuus Genome sequencing and assembly Release 2.</title>
        <authorList>
            <person name="Gouzy J."/>
            <person name="Langlade N."/>
            <person name="Munos S."/>
        </authorList>
    </citation>
    <scope>NUCLEOTIDE SEQUENCE</scope>
    <source>
        <tissue evidence="4">Leaves</tissue>
    </source>
</reference>
<evidence type="ECO:0000313" key="5">
    <source>
        <dbReference type="EMBL" id="OTG24962.1"/>
    </source>
</evidence>
<dbReference type="OrthoDB" id="1430376at2759"/>
<keyword evidence="4" id="KW-0378">Hydrolase</keyword>
<evidence type="ECO:0000313" key="4">
    <source>
        <dbReference type="EMBL" id="KAF5805563.1"/>
    </source>
</evidence>
<name>A0A251UQD1_HELAN</name>
<dbReference type="Pfam" id="PF04043">
    <property type="entry name" value="PMEI"/>
    <property type="match status" value="1"/>
</dbReference>
<evidence type="ECO:0000259" key="3">
    <source>
        <dbReference type="SMART" id="SM00856"/>
    </source>
</evidence>
<dbReference type="GO" id="GO:0004857">
    <property type="term" value="F:enzyme inhibitor activity"/>
    <property type="evidence" value="ECO:0000318"/>
    <property type="project" value="GO_Central"/>
</dbReference>
<dbReference type="STRING" id="4232.A0A251UQD1"/>
<dbReference type="CDD" id="cd15798">
    <property type="entry name" value="PMEI-like_3"/>
    <property type="match status" value="1"/>
</dbReference>
<dbReference type="EMBL" id="MNCJ02000320">
    <property type="protein sequence ID" value="KAF5805563.1"/>
    <property type="molecule type" value="Genomic_DNA"/>
</dbReference>
<dbReference type="NCBIfam" id="TIGR01614">
    <property type="entry name" value="PME_inhib"/>
    <property type="match status" value="1"/>
</dbReference>
<dbReference type="Gramene" id="mRNA:HanXRQr2_Chr05g0210821">
    <property type="protein sequence ID" value="CDS:HanXRQr2_Chr05g0210821.1"/>
    <property type="gene ID" value="HanXRQr2_Chr05g0210821"/>
</dbReference>
<dbReference type="GO" id="GO:0009505">
    <property type="term" value="C:plant-type cell wall"/>
    <property type="evidence" value="ECO:0000318"/>
    <property type="project" value="GO_Central"/>
</dbReference>
<dbReference type="GO" id="GO:0009827">
    <property type="term" value="P:plant-type cell wall modification"/>
    <property type="evidence" value="ECO:0000318"/>
    <property type="project" value="GO_Central"/>
</dbReference>
<sequence length="202" mass="22153">MAQINFLSLFFLTFNVIAMAKTTPLSSSSTTTTTNINKTYNNFIKTSCNNTTYPTVCLTSLLPYATVVKLNRLRLVKKSLSVTLKYASATQSTISNLAKAKNISKGNAAVLKDCIEDIQDSIGEIKDSLNALSNLKSSKNKKFVISNAQTWTSAAITDEYSCTDGISDEDVSPAVKKKIRNGILRIARMSSNALYLLNHLKY</sequence>